<keyword evidence="3" id="KW-0813">Transport</keyword>
<dbReference type="CDD" id="cd13553">
    <property type="entry name" value="PBP2_NrtA_CpmA_like"/>
    <property type="match status" value="1"/>
</dbReference>
<dbReference type="eggNOG" id="COG0715">
    <property type="taxonomic scope" value="Bacteria"/>
</dbReference>
<keyword evidence="8" id="KW-1278">Translocase</keyword>
<dbReference type="GO" id="GO:0016887">
    <property type="term" value="F:ATP hydrolysis activity"/>
    <property type="evidence" value="ECO:0007669"/>
    <property type="project" value="InterPro"/>
</dbReference>
<dbReference type="Pfam" id="PF00005">
    <property type="entry name" value="ABC_tran"/>
    <property type="match status" value="1"/>
</dbReference>
<dbReference type="OrthoDB" id="568193at2"/>
<evidence type="ECO:0000259" key="11">
    <source>
        <dbReference type="PROSITE" id="PS50893"/>
    </source>
</evidence>
<dbReference type="PROSITE" id="PS00211">
    <property type="entry name" value="ABC_TRANSPORTER_1"/>
    <property type="match status" value="1"/>
</dbReference>
<evidence type="ECO:0000256" key="3">
    <source>
        <dbReference type="ARBA" id="ARBA00022448"/>
    </source>
</evidence>
<evidence type="ECO:0000313" key="12">
    <source>
        <dbReference type="EMBL" id="AFZ14493.1"/>
    </source>
</evidence>
<evidence type="ECO:0000256" key="8">
    <source>
        <dbReference type="ARBA" id="ARBA00022967"/>
    </source>
</evidence>
<dbReference type="InterPro" id="IPR003593">
    <property type="entry name" value="AAA+_ATPase"/>
</dbReference>
<keyword evidence="12" id="KW-0378">Hydrolase</keyword>
<dbReference type="Gene3D" id="3.40.50.300">
    <property type="entry name" value="P-loop containing nucleotide triphosphate hydrolases"/>
    <property type="match status" value="1"/>
</dbReference>
<dbReference type="GO" id="GO:0005524">
    <property type="term" value="F:ATP binding"/>
    <property type="evidence" value="ECO:0007669"/>
    <property type="project" value="UniProtKB-KW"/>
</dbReference>
<proteinExistence type="inferred from homology"/>
<dbReference type="InterPro" id="IPR044527">
    <property type="entry name" value="NrtA/CpmA_ABC-bd_dom"/>
</dbReference>
<accession>K9W2B0</accession>
<dbReference type="GO" id="GO:0006811">
    <property type="term" value="P:monoatomic ion transport"/>
    <property type="evidence" value="ECO:0007669"/>
    <property type="project" value="UniProtKB-KW"/>
</dbReference>
<keyword evidence="9" id="KW-0406">Ion transport</keyword>
<comment type="similarity">
    <text evidence="2">Belongs to the ABC transporter superfamily. Nitrate/nitrite/cyanate uptake transporter (NitT) (TC 3.A.1.16) family.</text>
</comment>
<dbReference type="SUPFAM" id="SSF52540">
    <property type="entry name" value="P-loop containing nucleoside triphosphate hydrolases"/>
    <property type="match status" value="1"/>
</dbReference>
<dbReference type="CDD" id="cd03293">
    <property type="entry name" value="ABC_NrtD_SsuB_transporters"/>
    <property type="match status" value="1"/>
</dbReference>
<dbReference type="PROSITE" id="PS50893">
    <property type="entry name" value="ABC_TRANSPORTER_2"/>
    <property type="match status" value="1"/>
</dbReference>
<evidence type="ECO:0000256" key="1">
    <source>
        <dbReference type="ARBA" id="ARBA00004417"/>
    </source>
</evidence>
<gene>
    <name evidence="12" type="ORF">Cri9333_3680</name>
</gene>
<name>K9W2B0_9CYAN</name>
<dbReference type="Gene3D" id="3.40.190.10">
    <property type="entry name" value="Periplasmic binding protein-like II"/>
    <property type="match status" value="2"/>
</dbReference>
<dbReference type="NCBIfam" id="TIGR01184">
    <property type="entry name" value="ntrCD"/>
    <property type="match status" value="1"/>
</dbReference>
<evidence type="ECO:0000256" key="7">
    <source>
        <dbReference type="ARBA" id="ARBA00022840"/>
    </source>
</evidence>
<organism evidence="12 13">
    <name type="scientific">Crinalium epipsammum PCC 9333</name>
    <dbReference type="NCBI Taxonomy" id="1173022"/>
    <lineage>
        <taxon>Bacteria</taxon>
        <taxon>Bacillati</taxon>
        <taxon>Cyanobacteriota</taxon>
        <taxon>Cyanophyceae</taxon>
        <taxon>Gomontiellales</taxon>
        <taxon>Gomontiellaceae</taxon>
        <taxon>Crinalium</taxon>
    </lineage>
</organism>
<comment type="subcellular location">
    <subcellularLocation>
        <location evidence="1">Cell inner membrane</location>
        <topology evidence="1">Peripheral membrane protein</topology>
    </subcellularLocation>
</comment>
<reference evidence="12 13" key="1">
    <citation type="submission" date="2012-06" db="EMBL/GenBank/DDBJ databases">
        <title>Finished chromosome of genome of Crinalium epipsammum PCC 9333.</title>
        <authorList>
            <consortium name="US DOE Joint Genome Institute"/>
            <person name="Gugger M."/>
            <person name="Coursin T."/>
            <person name="Rippka R."/>
            <person name="Tandeau De Marsac N."/>
            <person name="Huntemann M."/>
            <person name="Wei C.-L."/>
            <person name="Han J."/>
            <person name="Detter J.C."/>
            <person name="Han C."/>
            <person name="Tapia R."/>
            <person name="Davenport K."/>
            <person name="Daligault H."/>
            <person name="Erkkila T."/>
            <person name="Gu W."/>
            <person name="Munk A.C.C."/>
            <person name="Teshima H."/>
            <person name="Xu Y."/>
            <person name="Chain P."/>
            <person name="Chen A."/>
            <person name="Krypides N."/>
            <person name="Mavromatis K."/>
            <person name="Markowitz V."/>
            <person name="Szeto E."/>
            <person name="Ivanova N."/>
            <person name="Mikhailova N."/>
            <person name="Ovchinnikova G."/>
            <person name="Pagani I."/>
            <person name="Pati A."/>
            <person name="Goodwin L."/>
            <person name="Peters L."/>
            <person name="Pitluck S."/>
            <person name="Woyke T."/>
            <person name="Kerfeld C."/>
        </authorList>
    </citation>
    <scope>NUCLEOTIDE SEQUENCE [LARGE SCALE GENOMIC DNA]</scope>
    <source>
        <strain evidence="12 13">PCC 9333</strain>
    </source>
</reference>
<dbReference type="GO" id="GO:0015112">
    <property type="term" value="F:nitrate transmembrane transporter activity"/>
    <property type="evidence" value="ECO:0007669"/>
    <property type="project" value="InterPro"/>
</dbReference>
<dbReference type="AlphaFoldDB" id="K9W2B0"/>
<dbReference type="PATRIC" id="fig|1173022.3.peg.3958"/>
<dbReference type="RefSeq" id="WP_015204596.1">
    <property type="nucleotide sequence ID" value="NC_019753.1"/>
</dbReference>
<dbReference type="PANTHER" id="PTHR42781">
    <property type="entry name" value="SPERMIDINE/PUTRESCINE IMPORT ATP-BINDING PROTEIN POTA"/>
    <property type="match status" value="1"/>
</dbReference>
<dbReference type="InterPro" id="IPR050093">
    <property type="entry name" value="ABC_SmlMolc_Importer"/>
</dbReference>
<dbReference type="EC" id="3.6.3.36" evidence="12"/>
<dbReference type="GO" id="GO:0005886">
    <property type="term" value="C:plasma membrane"/>
    <property type="evidence" value="ECO:0007669"/>
    <property type="project" value="UniProtKB-SubCell"/>
</dbReference>
<dbReference type="HOGENOM" id="CLU_025127_1_1_3"/>
<keyword evidence="7" id="KW-0067">ATP-binding</keyword>
<dbReference type="InterPro" id="IPR027417">
    <property type="entry name" value="P-loop_NTPase"/>
</dbReference>
<evidence type="ECO:0000313" key="13">
    <source>
        <dbReference type="Proteomes" id="UP000010472"/>
    </source>
</evidence>
<evidence type="ECO:0000256" key="10">
    <source>
        <dbReference type="ARBA" id="ARBA00023136"/>
    </source>
</evidence>
<dbReference type="PANTHER" id="PTHR42781:SF8">
    <property type="entry name" value="BICARBONATE TRANSPORT ATP-BINDING PROTEIN CMPC"/>
    <property type="match status" value="1"/>
</dbReference>
<dbReference type="Pfam" id="PF13379">
    <property type="entry name" value="NMT1_2"/>
    <property type="match status" value="1"/>
</dbReference>
<dbReference type="SUPFAM" id="SSF53850">
    <property type="entry name" value="Periplasmic binding protein-like II"/>
    <property type="match status" value="1"/>
</dbReference>
<dbReference type="eggNOG" id="COG1116">
    <property type="taxonomic scope" value="Bacteria"/>
</dbReference>
<evidence type="ECO:0000256" key="6">
    <source>
        <dbReference type="ARBA" id="ARBA00022741"/>
    </source>
</evidence>
<dbReference type="InterPro" id="IPR017871">
    <property type="entry name" value="ABC_transporter-like_CS"/>
</dbReference>
<keyword evidence="5" id="KW-0997">Cell inner membrane</keyword>
<evidence type="ECO:0000256" key="2">
    <source>
        <dbReference type="ARBA" id="ARBA00009440"/>
    </source>
</evidence>
<dbReference type="InterPro" id="IPR005890">
    <property type="entry name" value="NO3_transporter_ATP-bd-like"/>
</dbReference>
<keyword evidence="4" id="KW-1003">Cell membrane</keyword>
<dbReference type="InterPro" id="IPR003439">
    <property type="entry name" value="ABC_transporter-like_ATP-bd"/>
</dbReference>
<keyword evidence="10" id="KW-0472">Membrane</keyword>
<protein>
    <submittedName>
        <fullName evidence="12">Nitrate ABC transporter, ATPase subunits C and D</fullName>
        <ecNumber evidence="12">3.6.3.36</ecNumber>
    </submittedName>
</protein>
<dbReference type="KEGG" id="cep:Cri9333_3680"/>
<keyword evidence="6" id="KW-0547">Nucleotide-binding</keyword>
<dbReference type="SMART" id="SM00382">
    <property type="entry name" value="AAA"/>
    <property type="match status" value="1"/>
</dbReference>
<keyword evidence="13" id="KW-1185">Reference proteome</keyword>
<evidence type="ECO:0000256" key="4">
    <source>
        <dbReference type="ARBA" id="ARBA00022475"/>
    </source>
</evidence>
<dbReference type="Proteomes" id="UP000010472">
    <property type="component" value="Chromosome"/>
</dbReference>
<evidence type="ECO:0000256" key="5">
    <source>
        <dbReference type="ARBA" id="ARBA00022519"/>
    </source>
</evidence>
<dbReference type="EMBL" id="CP003620">
    <property type="protein sequence ID" value="AFZ14493.1"/>
    <property type="molecule type" value="Genomic_DNA"/>
</dbReference>
<dbReference type="STRING" id="1173022.Cri9333_3680"/>
<feature type="domain" description="ABC transporter" evidence="11">
    <location>
        <begin position="5"/>
        <end position="239"/>
    </location>
</feature>
<sequence>MSVFVEVDHVDKIFSLANGDTYVALRNIELKINQGEFISLIGHSGCGKSTLLNMVAGLDKPSHGGVVLEGKQITSPGPDRMVVFQNYSLLPWLTVYENIALAVDEVLKDQPGGDRKTIIQKHIDLVGLRHAADKRPGELSGGMKQRVAIARALAIRPKVLLLDEPFGALDALTRGGLQEQLMKICEESHLTCIMVTHDVDEALLLSDRIVMLTNGPEAHIGQILNVNIPRPRHRLEVVNHPSYYKMRNEIIYFLNQQKRAKKRQIQEAASKPVSRPAKVRQGLEKVTLDIGFLPLTDCAPLIVAKEKGFFQKHGIEEVNLHRETSWKAIASNIATKRLDAAQMVAGMPLAMTLGMGNNSPLPIVTSLILSRNGNAITLSNQFYEQGVRNLKDLKRIISQTNEQTYSLGVVHPSSMHNLMLRYWLASGGIDPDKDVNLVVLPPSQMVDRLKSGEIDGYCVGEPWNSRAVHEGLGFVIATDLDIWQGNPEKVLGVREDWANQYPETHLALVKALLEACEYCDHHQHRQEILHLLCQPQYLDSLPAYVRPGFIAPYNRGTHEQPRLLPRYHQFYVNQTNCPGRVEGLWILTQLARWGLTPFPKNWIEILDRVRRVDLFGEAARQLGLPDKEPDRASFQLFDGMVFNPDDPLGYLQRLDIHREIQIKEIIIDAVNTAAA</sequence>
<evidence type="ECO:0000256" key="9">
    <source>
        <dbReference type="ARBA" id="ARBA00023065"/>
    </source>
</evidence>